<keyword evidence="6" id="KW-1185">Reference proteome</keyword>
<feature type="compositionally biased region" description="Acidic residues" evidence="2">
    <location>
        <begin position="57"/>
        <end position="68"/>
    </location>
</feature>
<dbReference type="PROSITE" id="PS51399">
    <property type="entry name" value="SEP"/>
    <property type="match status" value="1"/>
</dbReference>
<keyword evidence="1" id="KW-0833">Ubl conjugation pathway</keyword>
<name>A0A507CA40_9FUNG</name>
<dbReference type="SUPFAM" id="SSF102848">
    <property type="entry name" value="NSFL1 (p97 ATPase) cofactor p47, SEP domain"/>
    <property type="match status" value="1"/>
</dbReference>
<dbReference type="InterPro" id="IPR036241">
    <property type="entry name" value="NSFL1C_SEP_dom_sf"/>
</dbReference>
<dbReference type="InterPro" id="IPR001012">
    <property type="entry name" value="UBX_dom"/>
</dbReference>
<dbReference type="EMBL" id="QEAO01000006">
    <property type="protein sequence ID" value="TPX36039.1"/>
    <property type="molecule type" value="Genomic_DNA"/>
</dbReference>
<dbReference type="GO" id="GO:0000045">
    <property type="term" value="P:autophagosome assembly"/>
    <property type="evidence" value="ECO:0007669"/>
    <property type="project" value="TreeGrafter"/>
</dbReference>
<feature type="region of interest" description="Disordered" evidence="2">
    <location>
        <begin position="281"/>
        <end position="316"/>
    </location>
</feature>
<evidence type="ECO:0000256" key="2">
    <source>
        <dbReference type="SAM" id="MobiDB-lite"/>
    </source>
</evidence>
<proteinExistence type="predicted"/>
<dbReference type="CDD" id="cd01770">
    <property type="entry name" value="UBX_UBXN2"/>
    <property type="match status" value="1"/>
</dbReference>
<reference evidence="5 6" key="1">
    <citation type="journal article" date="2019" name="Sci. Rep.">
        <title>Comparative genomics of chytrid fungi reveal insights into the obligate biotrophic and pathogenic lifestyle of Synchytrium endobioticum.</title>
        <authorList>
            <person name="van de Vossenberg B.T.L.H."/>
            <person name="Warris S."/>
            <person name="Nguyen H.D.T."/>
            <person name="van Gent-Pelzer M.P.E."/>
            <person name="Joly D.L."/>
            <person name="van de Geest H.C."/>
            <person name="Bonants P.J.M."/>
            <person name="Smith D.S."/>
            <person name="Levesque C.A."/>
            <person name="van der Lee T.A.J."/>
        </authorList>
    </citation>
    <scope>NUCLEOTIDE SEQUENCE [LARGE SCALE GENOMIC DNA]</scope>
    <source>
        <strain evidence="5 6">JEL517</strain>
    </source>
</reference>
<dbReference type="InterPro" id="IPR012989">
    <property type="entry name" value="SEP_domain"/>
</dbReference>
<dbReference type="SUPFAM" id="SSF46934">
    <property type="entry name" value="UBA-like"/>
    <property type="match status" value="1"/>
</dbReference>
<feature type="compositionally biased region" description="Polar residues" evidence="2">
    <location>
        <begin position="78"/>
        <end position="91"/>
    </location>
</feature>
<dbReference type="PANTHER" id="PTHR23333:SF20">
    <property type="entry name" value="NSFL1 COFACTOR P47"/>
    <property type="match status" value="1"/>
</dbReference>
<feature type="domain" description="UBX" evidence="3">
    <location>
        <begin position="343"/>
        <end position="420"/>
    </location>
</feature>
<evidence type="ECO:0000259" key="4">
    <source>
        <dbReference type="PROSITE" id="PS51399"/>
    </source>
</evidence>
<dbReference type="Gene3D" id="3.10.20.90">
    <property type="entry name" value="Phosphatidylinositol 3-kinase Catalytic Subunit, Chain A, domain 1"/>
    <property type="match status" value="1"/>
</dbReference>
<dbReference type="GO" id="GO:0043161">
    <property type="term" value="P:proteasome-mediated ubiquitin-dependent protein catabolic process"/>
    <property type="evidence" value="ECO:0007669"/>
    <property type="project" value="TreeGrafter"/>
</dbReference>
<dbReference type="SUPFAM" id="SSF54236">
    <property type="entry name" value="Ubiquitin-like"/>
    <property type="match status" value="1"/>
</dbReference>
<organism evidence="5 6">
    <name type="scientific">Synchytrium microbalum</name>
    <dbReference type="NCBI Taxonomy" id="1806994"/>
    <lineage>
        <taxon>Eukaryota</taxon>
        <taxon>Fungi</taxon>
        <taxon>Fungi incertae sedis</taxon>
        <taxon>Chytridiomycota</taxon>
        <taxon>Chytridiomycota incertae sedis</taxon>
        <taxon>Chytridiomycetes</taxon>
        <taxon>Synchytriales</taxon>
        <taxon>Synchytriaceae</taxon>
        <taxon>Synchytrium</taxon>
    </lineage>
</organism>
<sequence>MSESTEQRRGRVAEFAQITGASAEHAEFYLAANDYNLEGALSSFFDNPPGDGLSDQLQDEDIELEDEPPSPPPIRTHQPIQTPSIPQTMSGDNKKPAAGGSSRRVATLGDLNSQDHDDHEGHDHGDEGQDYFAGGEKSGVMVHGTGTKQPNPAADLVNDILSKAAKAGPPPESSSKKDKKPATFAGSGYRLGSEEDPAPTAPAASVAQSLPQAPVPLEPVERQLTFWRNGFSIDDGELRDYKDPANEEFLRAINSGRAPTTLLNVAYGQPVEVKVAKRMEEDYKPPPKKPAAPFGGSGHRLGAPVPGDAALGGSSSGAGIPGSFPGGAAPAVSSVPFVFSVDDSKPVTSIQLRLADGTRMIAKFNHSHTVGDLRRFINHSRPGTSGTPYVLMTTFPNKELTDESATLQAAGLVNSVVVQKMD</sequence>
<accession>A0A507CA40</accession>
<dbReference type="Proteomes" id="UP000319731">
    <property type="component" value="Unassembled WGS sequence"/>
</dbReference>
<dbReference type="Gene3D" id="3.30.420.210">
    <property type="entry name" value="SEP domain"/>
    <property type="match status" value="1"/>
</dbReference>
<evidence type="ECO:0008006" key="7">
    <source>
        <dbReference type="Google" id="ProtNLM"/>
    </source>
</evidence>
<dbReference type="Gene3D" id="1.10.8.10">
    <property type="entry name" value="DNA helicase RuvA subunit, C-terminal domain"/>
    <property type="match status" value="1"/>
</dbReference>
<dbReference type="STRING" id="1806994.A0A507CA40"/>
<dbReference type="GO" id="GO:0005634">
    <property type="term" value="C:nucleus"/>
    <property type="evidence" value="ECO:0007669"/>
    <property type="project" value="TreeGrafter"/>
</dbReference>
<dbReference type="CDD" id="cd14348">
    <property type="entry name" value="UBA_p47"/>
    <property type="match status" value="1"/>
</dbReference>
<dbReference type="PANTHER" id="PTHR23333">
    <property type="entry name" value="UBX DOMAIN CONTAINING PROTEIN"/>
    <property type="match status" value="1"/>
</dbReference>
<dbReference type="GO" id="GO:0043130">
    <property type="term" value="F:ubiquitin binding"/>
    <property type="evidence" value="ECO:0007669"/>
    <property type="project" value="TreeGrafter"/>
</dbReference>
<evidence type="ECO:0000313" key="5">
    <source>
        <dbReference type="EMBL" id="TPX36039.1"/>
    </source>
</evidence>
<dbReference type="SMART" id="SM00166">
    <property type="entry name" value="UBX"/>
    <property type="match status" value="1"/>
</dbReference>
<dbReference type="RefSeq" id="XP_031026424.1">
    <property type="nucleotide sequence ID" value="XM_031167644.1"/>
</dbReference>
<comment type="caution">
    <text evidence="5">The sequence shown here is derived from an EMBL/GenBank/DDBJ whole genome shotgun (WGS) entry which is preliminary data.</text>
</comment>
<dbReference type="GO" id="GO:0007030">
    <property type="term" value="P:Golgi organization"/>
    <property type="evidence" value="ECO:0007669"/>
    <property type="project" value="TreeGrafter"/>
</dbReference>
<feature type="domain" description="SEP" evidence="4">
    <location>
        <begin position="219"/>
        <end position="284"/>
    </location>
</feature>
<evidence type="ECO:0000256" key="1">
    <source>
        <dbReference type="ARBA" id="ARBA00022786"/>
    </source>
</evidence>
<dbReference type="FunFam" id="3.30.420.210:FF:000002">
    <property type="entry name" value="UBX domain-containing protein 1"/>
    <property type="match status" value="1"/>
</dbReference>
<dbReference type="InterPro" id="IPR009060">
    <property type="entry name" value="UBA-like_sf"/>
</dbReference>
<gene>
    <name evidence="5" type="ORF">SmJEL517_g01716</name>
</gene>
<evidence type="ECO:0000313" key="6">
    <source>
        <dbReference type="Proteomes" id="UP000319731"/>
    </source>
</evidence>
<dbReference type="Pfam" id="PF00789">
    <property type="entry name" value="UBX"/>
    <property type="match status" value="1"/>
</dbReference>
<dbReference type="OrthoDB" id="25887at2759"/>
<dbReference type="Pfam" id="PF08059">
    <property type="entry name" value="SEP"/>
    <property type="match status" value="1"/>
</dbReference>
<dbReference type="AlphaFoldDB" id="A0A507CA40"/>
<dbReference type="SMART" id="SM00553">
    <property type="entry name" value="SEP"/>
    <property type="match status" value="1"/>
</dbReference>
<evidence type="ECO:0000259" key="3">
    <source>
        <dbReference type="PROSITE" id="PS50033"/>
    </source>
</evidence>
<dbReference type="PROSITE" id="PS50033">
    <property type="entry name" value="UBX"/>
    <property type="match status" value="1"/>
</dbReference>
<dbReference type="GO" id="GO:0031468">
    <property type="term" value="P:nuclear membrane reassembly"/>
    <property type="evidence" value="ECO:0007669"/>
    <property type="project" value="TreeGrafter"/>
</dbReference>
<feature type="region of interest" description="Disordered" evidence="2">
    <location>
        <begin position="40"/>
        <end position="210"/>
    </location>
</feature>
<feature type="compositionally biased region" description="Basic and acidic residues" evidence="2">
    <location>
        <begin position="113"/>
        <end position="127"/>
    </location>
</feature>
<dbReference type="GO" id="GO:0005829">
    <property type="term" value="C:cytosol"/>
    <property type="evidence" value="ECO:0007669"/>
    <property type="project" value="TreeGrafter"/>
</dbReference>
<dbReference type="Pfam" id="PF14555">
    <property type="entry name" value="UBA_4"/>
    <property type="match status" value="1"/>
</dbReference>
<dbReference type="GO" id="GO:0061025">
    <property type="term" value="P:membrane fusion"/>
    <property type="evidence" value="ECO:0007669"/>
    <property type="project" value="TreeGrafter"/>
</dbReference>
<dbReference type="FunFam" id="3.10.20.90:FF:000179">
    <property type="entry name" value="Plant UBX domain-containing protein 4"/>
    <property type="match status" value="1"/>
</dbReference>
<protein>
    <recommendedName>
        <fullName evidence="7">UBX domain-containing protein</fullName>
    </recommendedName>
</protein>
<dbReference type="GeneID" id="42002941"/>
<dbReference type="InterPro" id="IPR029071">
    <property type="entry name" value="Ubiquitin-like_domsf"/>
</dbReference>